<reference evidence="1" key="2">
    <citation type="submission" date="2020-09" db="EMBL/GenBank/DDBJ databases">
        <authorList>
            <person name="Sun Q."/>
            <person name="Ohkuma M."/>
        </authorList>
    </citation>
    <scope>NUCLEOTIDE SEQUENCE</scope>
    <source>
        <strain evidence="1">JCM 31311</strain>
    </source>
</reference>
<dbReference type="EMBL" id="BMQL01000053">
    <property type="protein sequence ID" value="GGR31773.1"/>
    <property type="molecule type" value="Genomic_DNA"/>
</dbReference>
<organism evidence="1 2">
    <name type="scientific">Deinococcus ruber</name>
    <dbReference type="NCBI Taxonomy" id="1848197"/>
    <lineage>
        <taxon>Bacteria</taxon>
        <taxon>Thermotogati</taxon>
        <taxon>Deinococcota</taxon>
        <taxon>Deinococci</taxon>
        <taxon>Deinococcales</taxon>
        <taxon>Deinococcaceae</taxon>
        <taxon>Deinococcus</taxon>
    </lineage>
</organism>
<name>A0A918CN73_9DEIO</name>
<comment type="caution">
    <text evidence="1">The sequence shown here is derived from an EMBL/GenBank/DDBJ whole genome shotgun (WGS) entry which is preliminary data.</text>
</comment>
<evidence type="ECO:0000313" key="1">
    <source>
        <dbReference type="EMBL" id="GGR31773.1"/>
    </source>
</evidence>
<gene>
    <name evidence="1" type="ORF">GCM10008957_47990</name>
</gene>
<reference evidence="1" key="1">
    <citation type="journal article" date="2014" name="Int. J. Syst. Evol. Microbiol.">
        <title>Complete genome sequence of Corynebacterium casei LMG S-19264T (=DSM 44701T), isolated from a smear-ripened cheese.</title>
        <authorList>
            <consortium name="US DOE Joint Genome Institute (JGI-PGF)"/>
            <person name="Walter F."/>
            <person name="Albersmeier A."/>
            <person name="Kalinowski J."/>
            <person name="Ruckert C."/>
        </authorList>
    </citation>
    <scope>NUCLEOTIDE SEQUENCE</scope>
    <source>
        <strain evidence="1">JCM 31311</strain>
    </source>
</reference>
<accession>A0A918CN73</accession>
<sequence length="125" mass="13079">MTHTVLGSQASRIQVPNARLALALGQPVNVPLSTVTIAVATTAVNLSSDPLNQRYDNKLGVGRLDFAASLTSIVKEAAGVPLDTRFNPSVGVGAGRTLCRSGTACVNGPVLCYNRRMMRIIGSQT</sequence>
<dbReference type="AlphaFoldDB" id="A0A918CN73"/>
<dbReference type="Proteomes" id="UP000603865">
    <property type="component" value="Unassembled WGS sequence"/>
</dbReference>
<evidence type="ECO:0000313" key="2">
    <source>
        <dbReference type="Proteomes" id="UP000603865"/>
    </source>
</evidence>
<protein>
    <submittedName>
        <fullName evidence="1">Uncharacterized protein</fullName>
    </submittedName>
</protein>
<dbReference type="RefSeq" id="WP_189093053.1">
    <property type="nucleotide sequence ID" value="NZ_BMQL01000053.1"/>
</dbReference>
<proteinExistence type="predicted"/>
<keyword evidence="2" id="KW-1185">Reference proteome</keyword>